<dbReference type="RefSeq" id="WP_008522773.1">
    <property type="nucleotide sequence ID" value="NZ_CM001376.1"/>
</dbReference>
<dbReference type="CDD" id="cd03794">
    <property type="entry name" value="GT4_WbuB-like"/>
    <property type="match status" value="1"/>
</dbReference>
<dbReference type="SUPFAM" id="SSF53756">
    <property type="entry name" value="UDP-Glycosyltransferase/glycogen phosphorylase"/>
    <property type="match status" value="1"/>
</dbReference>
<dbReference type="Gene3D" id="3.40.50.2000">
    <property type="entry name" value="Glycogen Phosphorylase B"/>
    <property type="match status" value="2"/>
</dbReference>
<dbReference type="Pfam" id="PF13579">
    <property type="entry name" value="Glyco_trans_4_4"/>
    <property type="match status" value="1"/>
</dbReference>
<sequence>MNILLINHYAGSPQLGMEYRPWYLAKEWVKQGHSVTIVAASFSHLRMCQPKVTRACTTSTEEGIRIVWLKTPAYTGNGVRRIANMLSFILQLYRFLPRIAKERHLNAVIASSTYPLDAYPAHWIAKKTGAQFVFELHDLWPMSPMLLGNYKPTHPFIRIMQRAENYWCRNADKVISLLSEASPHLQQHGLDPTKFFCVPNGIMPEEWANTDNILPNEYQKVLDTLHSANKFCVGYAGGHAKSNALESLLAAAQILQQKNKAVHFILLGDGTEKAHLQHMAKDFNLNNTTFLPPLPKLNVPCFLKQMDVLFAGGDRRCAPLYSSGLALNKLFDYMMASKPIILAFGDIPNIVKNSRCGYSAQYEEPESISNAILKLWDTPPEMRQIMGERGKTYVLNHHAYPILAQRFIDILQKTL</sequence>
<reference evidence="3 4" key="1">
    <citation type="submission" date="2011-11" db="EMBL/GenBank/DDBJ databases">
        <title>The Noncontiguous Finished genome of Jonquetella anthropi DSM 22815.</title>
        <authorList>
            <consortium name="US DOE Joint Genome Institute (JGI-PGF)"/>
            <person name="Lucas S."/>
            <person name="Copeland A."/>
            <person name="Lapidus A."/>
            <person name="Glavina del Rio T."/>
            <person name="Dalin E."/>
            <person name="Tice H."/>
            <person name="Bruce D."/>
            <person name="Goodwin L."/>
            <person name="Pitluck S."/>
            <person name="Peters L."/>
            <person name="Mikhailova N."/>
            <person name="Held B."/>
            <person name="Kyrpides N."/>
            <person name="Mavromatis K."/>
            <person name="Ivanova N."/>
            <person name="Markowitz V."/>
            <person name="Cheng J.-F."/>
            <person name="Hugenholtz P."/>
            <person name="Woyke T."/>
            <person name="Wu D."/>
            <person name="Gronow S."/>
            <person name="Wellnitz S."/>
            <person name="Brambilla E."/>
            <person name="Klenk H.-P."/>
            <person name="Eisen J.A."/>
        </authorList>
    </citation>
    <scope>NUCLEOTIDE SEQUENCE [LARGE SCALE GENOMIC DNA]</scope>
    <source>
        <strain evidence="3 4">DSM 22815</strain>
    </source>
</reference>
<dbReference type="InterPro" id="IPR001296">
    <property type="entry name" value="Glyco_trans_1"/>
</dbReference>
<keyword evidence="3" id="KW-0808">Transferase</keyword>
<evidence type="ECO:0000259" key="2">
    <source>
        <dbReference type="Pfam" id="PF13579"/>
    </source>
</evidence>
<dbReference type="EMBL" id="CM001376">
    <property type="protein sequence ID" value="EHM13057.1"/>
    <property type="molecule type" value="Genomic_DNA"/>
</dbReference>
<name>H0UK48_9BACT</name>
<feature type="domain" description="Glycosyltransferase subfamily 4-like N-terminal" evidence="2">
    <location>
        <begin position="16"/>
        <end position="201"/>
    </location>
</feature>
<accession>H0UK48</accession>
<proteinExistence type="predicted"/>
<protein>
    <submittedName>
        <fullName evidence="3">Glycosyltransferase</fullName>
    </submittedName>
</protein>
<dbReference type="HOGENOM" id="CLU_009583_11_2_0"/>
<keyword evidence="4" id="KW-1185">Reference proteome</keyword>
<dbReference type="STRING" id="885272.JonanDRAFT_0663"/>
<evidence type="ECO:0000259" key="1">
    <source>
        <dbReference type="Pfam" id="PF00534"/>
    </source>
</evidence>
<dbReference type="PANTHER" id="PTHR12526:SF622">
    <property type="entry name" value="GLYCOSYLTRANSFERASE (GROUP I)"/>
    <property type="match status" value="1"/>
</dbReference>
<dbReference type="AlphaFoldDB" id="H0UK48"/>
<dbReference type="InterPro" id="IPR028098">
    <property type="entry name" value="Glyco_trans_4-like_N"/>
</dbReference>
<evidence type="ECO:0000313" key="4">
    <source>
        <dbReference type="Proteomes" id="UP000003806"/>
    </source>
</evidence>
<gene>
    <name evidence="3" type="ORF">JonanDRAFT_0663</name>
</gene>
<dbReference type="PANTHER" id="PTHR12526">
    <property type="entry name" value="GLYCOSYLTRANSFERASE"/>
    <property type="match status" value="1"/>
</dbReference>
<dbReference type="Proteomes" id="UP000003806">
    <property type="component" value="Chromosome"/>
</dbReference>
<dbReference type="GO" id="GO:0016740">
    <property type="term" value="F:transferase activity"/>
    <property type="evidence" value="ECO:0007669"/>
    <property type="project" value="UniProtKB-KW"/>
</dbReference>
<evidence type="ECO:0000313" key="3">
    <source>
        <dbReference type="EMBL" id="EHM13057.1"/>
    </source>
</evidence>
<feature type="domain" description="Glycosyl transferase family 1" evidence="1">
    <location>
        <begin position="233"/>
        <end position="391"/>
    </location>
</feature>
<dbReference type="Pfam" id="PF00534">
    <property type="entry name" value="Glycos_transf_1"/>
    <property type="match status" value="1"/>
</dbReference>
<dbReference type="eggNOG" id="COG0438">
    <property type="taxonomic scope" value="Bacteria"/>
</dbReference>
<organism evidence="3 4">
    <name type="scientific">Jonquetella anthropi DSM 22815</name>
    <dbReference type="NCBI Taxonomy" id="885272"/>
    <lineage>
        <taxon>Bacteria</taxon>
        <taxon>Thermotogati</taxon>
        <taxon>Synergistota</taxon>
        <taxon>Synergistia</taxon>
        <taxon>Synergistales</taxon>
        <taxon>Dethiosulfovibrionaceae</taxon>
        <taxon>Jonquetella</taxon>
    </lineage>
</organism>